<dbReference type="InterPro" id="IPR027370">
    <property type="entry name" value="Znf-RING_euk"/>
</dbReference>
<dbReference type="InterPro" id="IPR047153">
    <property type="entry name" value="TRIM45/56/19-like"/>
</dbReference>
<evidence type="ECO:0000259" key="7">
    <source>
        <dbReference type="PROSITE" id="PS50089"/>
    </source>
</evidence>
<gene>
    <name evidence="10" type="ORF">EDS130_LOCUS22963</name>
</gene>
<sequence>MVMLRRLTGCLSSTASDNDPTQQQQQQQQDDNHYSTANIFSQIIFIPDFTSMNTNADNEDRASKLLSSGLSNTSTTTSTITNRECEVAELLCGVLESVSNSHSYTFEVEATLDHESIDGELINDMEYEDETERLSDPDWIDGEPDEDKALCKEFSLDYMTRAVNFYDEINPETGKRKRRWETVKHHFRRIPHQKYLSRFRRYLEQHGTKKQKLDKVDDYVFDMFERARENALPVHDIDLRRWALKEAMDESLHNFVASTHWLYNFKYKHNIISRKVSKIVTKHHIENQEMVRTSADQFVADVRKRLSKYEANAIINTDQSGIQLELHSTRTLSHKGEKVTIGSVRSANATTHSYTVQPSITLDGHLLSPLYLCLKEPKGHMSENIRSHLLKASNVVITCSSSGKLTTSLVEYWRDHVLLPSLGERKKFLLISDCWGGQTYGKGLYDNIPGCERLEIPKKTTDQIQPLDVFFNRQMKVIPRRLYDRVLLDGLDINMSERNNIIRLMSLTHNQLSSKVFRRMIQYAWYSSGYTDNHPGSFKTMGSKTLGHLEMNSIAEKQSEETDTLTRKSDDNPNLQLSVNTTSIRRTPTPVQVMTQQALRLAEKINDQYLTCKICLEPFKDPKCLTCLHTFCEECIENHVSAQRSYKYTDYREFACPICRKKTSIPTGGVHKLPDNFLVAGLSEMITQKSVGPNSAVRVLANCEICKAVHDREREATSRCLECQKFLCRHCVQAHQTITVTRDHSIYELEIEKDILCKHHPTEFVRYYCEQCEVCICIACTYVDHRDHQLTDFRTAAMNHKAYIMDCLENCKTRMGELEAYMNVIRQCDVNIAQIEASIHALAATFEKSLRVKEQELVEQITKLYGDETDEFIKRREELDEFYEQIKNTCSLTELVIHGKDIELLLVKKQLLEKFHELQSVELEPLPDNLNMHIKFEPGQLNLGKLTVSEMTPTDDDECEGELEDEEYSNNNNASINSHTSSSTQNKTFSSISTQTDDVTTTTQAIQTIDDSLSNGDLLENGNVSSTTSLPIDENGSLSPAPSSSTSTENATNIYEQSNKLSRRVRRLLKPTCSVAVLPNTDVIILDCEQNLASILDKKGKFKYCFTSDIPTAEQKGFAVASFSSTANVSSAPAGASRTVRIPTQQGLLCIKLKNERVGELPFGFTVHAFNSISESDN</sequence>
<dbReference type="InterPro" id="IPR001841">
    <property type="entry name" value="Znf_RING"/>
</dbReference>
<dbReference type="PANTHER" id="PTHR25462:SF305">
    <property type="entry name" value="RING-TYPE DOMAIN-CONTAINING PROTEIN"/>
    <property type="match status" value="1"/>
</dbReference>
<feature type="region of interest" description="Disordered" evidence="6">
    <location>
        <begin position="1013"/>
        <end position="1055"/>
    </location>
</feature>
<feature type="domain" description="HTH CENPB-type" evidence="9">
    <location>
        <begin position="204"/>
        <end position="275"/>
    </location>
</feature>
<feature type="region of interest" description="Disordered" evidence="6">
    <location>
        <begin position="950"/>
        <end position="999"/>
    </location>
</feature>
<dbReference type="SMART" id="SM00184">
    <property type="entry name" value="RING"/>
    <property type="match status" value="2"/>
</dbReference>
<feature type="domain" description="RING-type" evidence="7">
    <location>
        <begin position="612"/>
        <end position="660"/>
    </location>
</feature>
<dbReference type="InterPro" id="IPR000315">
    <property type="entry name" value="Znf_B-box"/>
</dbReference>
<protein>
    <submittedName>
        <fullName evidence="10">Uncharacterized protein</fullName>
    </submittedName>
</protein>
<dbReference type="Gene3D" id="1.10.10.60">
    <property type="entry name" value="Homeodomain-like"/>
    <property type="match status" value="1"/>
</dbReference>
<name>A0A814T7F6_ADIRI</name>
<dbReference type="GO" id="GO:0003677">
    <property type="term" value="F:DNA binding"/>
    <property type="evidence" value="ECO:0007669"/>
    <property type="project" value="UniProtKB-KW"/>
</dbReference>
<reference evidence="10" key="1">
    <citation type="submission" date="2021-02" db="EMBL/GenBank/DDBJ databases">
        <authorList>
            <person name="Nowell W R."/>
        </authorList>
    </citation>
    <scope>NUCLEOTIDE SEQUENCE</scope>
</reference>
<evidence type="ECO:0000259" key="8">
    <source>
        <dbReference type="PROSITE" id="PS50119"/>
    </source>
</evidence>
<feature type="compositionally biased region" description="Polar residues" evidence="6">
    <location>
        <begin position="969"/>
        <end position="989"/>
    </location>
</feature>
<comment type="caution">
    <text evidence="10">The sequence shown here is derived from an EMBL/GenBank/DDBJ whole genome shotgun (WGS) entry which is preliminary data.</text>
</comment>
<keyword evidence="1" id="KW-0479">Metal-binding</keyword>
<dbReference type="Proteomes" id="UP000663852">
    <property type="component" value="Unassembled WGS sequence"/>
</dbReference>
<dbReference type="Gene3D" id="4.10.830.40">
    <property type="match status" value="1"/>
</dbReference>
<evidence type="ECO:0000256" key="5">
    <source>
        <dbReference type="PROSITE-ProRule" id="PRU00024"/>
    </source>
</evidence>
<dbReference type="GO" id="GO:0061630">
    <property type="term" value="F:ubiquitin protein ligase activity"/>
    <property type="evidence" value="ECO:0007669"/>
    <property type="project" value="TreeGrafter"/>
</dbReference>
<organism evidence="10 11">
    <name type="scientific">Adineta ricciae</name>
    <name type="common">Rotifer</name>
    <dbReference type="NCBI Taxonomy" id="249248"/>
    <lineage>
        <taxon>Eukaryota</taxon>
        <taxon>Metazoa</taxon>
        <taxon>Spiralia</taxon>
        <taxon>Gnathifera</taxon>
        <taxon>Rotifera</taxon>
        <taxon>Eurotatoria</taxon>
        <taxon>Bdelloidea</taxon>
        <taxon>Adinetida</taxon>
        <taxon>Adinetidae</taxon>
        <taxon>Adineta</taxon>
    </lineage>
</organism>
<dbReference type="PROSITE" id="PS50089">
    <property type="entry name" value="ZF_RING_2"/>
    <property type="match status" value="1"/>
</dbReference>
<dbReference type="Pfam" id="PF03221">
    <property type="entry name" value="HTH_Tnp_Tc5"/>
    <property type="match status" value="1"/>
</dbReference>
<dbReference type="InterPro" id="IPR009057">
    <property type="entry name" value="Homeodomain-like_sf"/>
</dbReference>
<dbReference type="EMBL" id="CAJNOJ010000123">
    <property type="protein sequence ID" value="CAF1157694.1"/>
    <property type="molecule type" value="Genomic_DNA"/>
</dbReference>
<dbReference type="GO" id="GO:0005654">
    <property type="term" value="C:nucleoplasm"/>
    <property type="evidence" value="ECO:0007669"/>
    <property type="project" value="TreeGrafter"/>
</dbReference>
<dbReference type="InterPro" id="IPR006600">
    <property type="entry name" value="HTH_CenpB_DNA-bd_dom"/>
</dbReference>
<dbReference type="PROSITE" id="PS51253">
    <property type="entry name" value="HTH_CENPB"/>
    <property type="match status" value="1"/>
</dbReference>
<evidence type="ECO:0000256" key="1">
    <source>
        <dbReference type="ARBA" id="ARBA00022723"/>
    </source>
</evidence>
<feature type="region of interest" description="Disordered" evidence="6">
    <location>
        <begin position="11"/>
        <end position="32"/>
    </location>
</feature>
<evidence type="ECO:0000259" key="9">
    <source>
        <dbReference type="PROSITE" id="PS51253"/>
    </source>
</evidence>
<evidence type="ECO:0000256" key="3">
    <source>
        <dbReference type="ARBA" id="ARBA00022833"/>
    </source>
</evidence>
<dbReference type="InterPro" id="IPR017907">
    <property type="entry name" value="Znf_RING_CS"/>
</dbReference>
<feature type="compositionally biased region" description="Low complexity" evidence="6">
    <location>
        <begin position="1037"/>
        <end position="1048"/>
    </location>
</feature>
<feature type="compositionally biased region" description="Basic and acidic residues" evidence="6">
    <location>
        <begin position="557"/>
        <end position="571"/>
    </location>
</feature>
<dbReference type="PROSITE" id="PS00518">
    <property type="entry name" value="ZF_RING_1"/>
    <property type="match status" value="1"/>
</dbReference>
<keyword evidence="2 5" id="KW-0863">Zinc-finger</keyword>
<dbReference type="GO" id="GO:0008270">
    <property type="term" value="F:zinc ion binding"/>
    <property type="evidence" value="ECO:0007669"/>
    <property type="project" value="UniProtKB-KW"/>
</dbReference>
<dbReference type="SUPFAM" id="SSF46689">
    <property type="entry name" value="Homeodomain-like"/>
    <property type="match status" value="1"/>
</dbReference>
<feature type="domain" description="B box-type" evidence="8">
    <location>
        <begin position="752"/>
        <end position="793"/>
    </location>
</feature>
<evidence type="ECO:0000256" key="2">
    <source>
        <dbReference type="ARBA" id="ARBA00022771"/>
    </source>
</evidence>
<feature type="compositionally biased region" description="Acidic residues" evidence="6">
    <location>
        <begin position="953"/>
        <end position="968"/>
    </location>
</feature>
<dbReference type="SUPFAM" id="SSF57850">
    <property type="entry name" value="RING/U-box"/>
    <property type="match status" value="1"/>
</dbReference>
<dbReference type="Gene3D" id="3.30.160.60">
    <property type="entry name" value="Classic Zinc Finger"/>
    <property type="match status" value="1"/>
</dbReference>
<keyword evidence="4" id="KW-0238">DNA-binding</keyword>
<evidence type="ECO:0000256" key="6">
    <source>
        <dbReference type="SAM" id="MobiDB-lite"/>
    </source>
</evidence>
<accession>A0A814T7F6</accession>
<dbReference type="Pfam" id="PF00643">
    <property type="entry name" value="zf-B_box"/>
    <property type="match status" value="1"/>
</dbReference>
<dbReference type="InterPro" id="IPR013083">
    <property type="entry name" value="Znf_RING/FYVE/PHD"/>
</dbReference>
<feature type="domain" description="B box-type" evidence="8">
    <location>
        <begin position="701"/>
        <end position="749"/>
    </location>
</feature>
<dbReference type="SMART" id="SM00674">
    <property type="entry name" value="CENPB"/>
    <property type="match status" value="1"/>
</dbReference>
<dbReference type="SUPFAM" id="SSF57845">
    <property type="entry name" value="B-box zinc-binding domain"/>
    <property type="match status" value="1"/>
</dbReference>
<dbReference type="OrthoDB" id="10051656at2759"/>
<dbReference type="PROSITE" id="PS50119">
    <property type="entry name" value="ZF_BBOX"/>
    <property type="match status" value="2"/>
</dbReference>
<evidence type="ECO:0000313" key="10">
    <source>
        <dbReference type="EMBL" id="CAF1157694.1"/>
    </source>
</evidence>
<keyword evidence="3" id="KW-0862">Zinc</keyword>
<proteinExistence type="predicted"/>
<dbReference type="AlphaFoldDB" id="A0A814T7F6"/>
<evidence type="ECO:0000313" key="11">
    <source>
        <dbReference type="Proteomes" id="UP000663852"/>
    </source>
</evidence>
<feature type="region of interest" description="Disordered" evidence="6">
    <location>
        <begin position="556"/>
        <end position="576"/>
    </location>
</feature>
<evidence type="ECO:0000256" key="4">
    <source>
        <dbReference type="ARBA" id="ARBA00023125"/>
    </source>
</evidence>
<dbReference type="Gene3D" id="3.30.40.10">
    <property type="entry name" value="Zinc/RING finger domain, C3HC4 (zinc finger)"/>
    <property type="match status" value="1"/>
</dbReference>
<feature type="compositionally biased region" description="Polar residues" evidence="6">
    <location>
        <begin position="11"/>
        <end position="21"/>
    </location>
</feature>
<feature type="compositionally biased region" description="Low complexity" evidence="6">
    <location>
        <begin position="990"/>
        <end position="999"/>
    </location>
</feature>
<dbReference type="PANTHER" id="PTHR25462">
    <property type="entry name" value="BONUS, ISOFORM C-RELATED"/>
    <property type="match status" value="1"/>
</dbReference>
<dbReference type="Pfam" id="PF13445">
    <property type="entry name" value="zf-RING_UBOX"/>
    <property type="match status" value="1"/>
</dbReference>
<dbReference type="SMART" id="SM00336">
    <property type="entry name" value="BBOX"/>
    <property type="match status" value="2"/>
</dbReference>